<evidence type="ECO:0000313" key="1">
    <source>
        <dbReference type="EMBL" id="CAH2275585.1"/>
    </source>
</evidence>
<dbReference type="Proteomes" id="UP001295444">
    <property type="component" value="Chromosome 03"/>
</dbReference>
<protein>
    <submittedName>
        <fullName evidence="1">Uncharacterized protein</fullName>
    </submittedName>
</protein>
<name>A0AAD1VZA7_PELCU</name>
<reference evidence="1" key="1">
    <citation type="submission" date="2022-03" db="EMBL/GenBank/DDBJ databases">
        <authorList>
            <person name="Alioto T."/>
            <person name="Alioto T."/>
            <person name="Gomez Garrido J."/>
        </authorList>
    </citation>
    <scope>NUCLEOTIDE SEQUENCE</scope>
</reference>
<keyword evidence="2" id="KW-1185">Reference proteome</keyword>
<evidence type="ECO:0000313" key="2">
    <source>
        <dbReference type="Proteomes" id="UP001295444"/>
    </source>
</evidence>
<dbReference type="AlphaFoldDB" id="A0AAD1VZA7"/>
<gene>
    <name evidence="1" type="ORF">PECUL_23A022685</name>
</gene>
<organism evidence="1 2">
    <name type="scientific">Pelobates cultripes</name>
    <name type="common">Western spadefoot toad</name>
    <dbReference type="NCBI Taxonomy" id="61616"/>
    <lineage>
        <taxon>Eukaryota</taxon>
        <taxon>Metazoa</taxon>
        <taxon>Chordata</taxon>
        <taxon>Craniata</taxon>
        <taxon>Vertebrata</taxon>
        <taxon>Euteleostomi</taxon>
        <taxon>Amphibia</taxon>
        <taxon>Batrachia</taxon>
        <taxon>Anura</taxon>
        <taxon>Pelobatoidea</taxon>
        <taxon>Pelobatidae</taxon>
        <taxon>Pelobates</taxon>
    </lineage>
</organism>
<dbReference type="EMBL" id="OW240914">
    <property type="protein sequence ID" value="CAH2275585.1"/>
    <property type="molecule type" value="Genomic_DNA"/>
</dbReference>
<sequence length="360" mass="41443">MLAPLTVLEPMIPTLNIQPWLQGGIQEITQLYNNESIKPFADIQQEFNLPHRLIFAYLQIKSYLTKNKPSKESSTIIAQMSNFELICTHRKQPKKLISISYKTLLHGSVQGRDTHIQSWHKELGKIIPTDEWSKAYSSHKGVTSCATHIEMQLKLIYRWYLVPTRIQQIWPQSPDRCWRCGQTPGTMQHIWWTCKTLQPYWQVVRHIITGAIRTQISLTLELCILFIPPESLTKDKQAVTYHILISAAMGIARLWKNTIAPSREALINQIKLNRPNEMSYAHQYGIKKDMRLANQLWNAYLEHTLIKDTTQEGKTCEPHGSLSPCCTAPLPSPLPTLQLPKINAEKGTVQATMYYPEYVM</sequence>
<accession>A0AAD1VZA7</accession>
<proteinExistence type="predicted"/>